<dbReference type="OrthoDB" id="2068061at2"/>
<name>A0A9N7JIX6_CLOSE</name>
<evidence type="ECO:0000313" key="3">
    <source>
        <dbReference type="Proteomes" id="UP000280586"/>
    </source>
</evidence>
<dbReference type="RefSeq" id="WP_066678439.1">
    <property type="nucleotide sequence ID" value="NZ_CABMIZ010000043.1"/>
</dbReference>
<dbReference type="AlphaFoldDB" id="A0A9N7JIX6"/>
<gene>
    <name evidence="2" type="ORF">CP523_03020</name>
</gene>
<evidence type="ECO:0000256" key="1">
    <source>
        <dbReference type="SAM" id="MobiDB-lite"/>
    </source>
</evidence>
<dbReference type="GeneID" id="303559651"/>
<dbReference type="KEGG" id="csep:CP523_03020"/>
<sequence>MIIYEDSYRNENFYNHDENFYNHDENLNEYSTDSNRIPPFGNFPQPPNNPGINNPSMKLGKPPSYIPSKNDPGVQSFNSSKSKGVSTKAVSPNAISFCLYKFTYIWEVSGRSYWIYLITVDKVSISGFRWMGFNWGYFGIDLKKIDSFICYRSNSSNEDCTGYCYKNPNDTFRENIKTEFSNEGVKNIYSRVLSVVDIPEYKEDVFIENIGSIDGRTIESKIPCTKTRTVSYKITLEVSYPENISDSLKEQINLAARDSSIDAYEMLTSIRSQERYIYPLAIENSSSDLISKSLSYFSKKFSSQIRSLPNWKELSRRIHYSIRHEQVPGNWNIQNMSNINKY</sequence>
<protein>
    <submittedName>
        <fullName evidence="2">Uncharacterized protein</fullName>
    </submittedName>
</protein>
<reference evidence="2 3" key="1">
    <citation type="submission" date="2017-09" db="EMBL/GenBank/DDBJ databases">
        <authorList>
            <person name="Thomas P."/>
            <person name="Seyboldt C."/>
        </authorList>
    </citation>
    <scope>NUCLEOTIDE SEQUENCE [LARGE SCALE GENOMIC DNA]</scope>
    <source>
        <strain evidence="2 3">DSM 7534</strain>
    </source>
</reference>
<proteinExistence type="predicted"/>
<feature type="region of interest" description="Disordered" evidence="1">
    <location>
        <begin position="38"/>
        <end position="57"/>
    </location>
</feature>
<dbReference type="EMBL" id="CP023671">
    <property type="protein sequence ID" value="AYE33508.1"/>
    <property type="molecule type" value="Genomic_DNA"/>
</dbReference>
<accession>A0A9N7JIX6</accession>
<dbReference type="Proteomes" id="UP000280586">
    <property type="component" value="Chromosome"/>
</dbReference>
<evidence type="ECO:0000313" key="2">
    <source>
        <dbReference type="EMBL" id="AYE33508.1"/>
    </source>
</evidence>
<organism evidence="2 3">
    <name type="scientific">Clostridium septicum</name>
    <dbReference type="NCBI Taxonomy" id="1504"/>
    <lineage>
        <taxon>Bacteria</taxon>
        <taxon>Bacillati</taxon>
        <taxon>Bacillota</taxon>
        <taxon>Clostridia</taxon>
        <taxon>Eubacteriales</taxon>
        <taxon>Clostridiaceae</taxon>
        <taxon>Clostridium</taxon>
    </lineage>
</organism>